<dbReference type="GO" id="GO:0030170">
    <property type="term" value="F:pyridoxal phosphate binding"/>
    <property type="evidence" value="ECO:0007669"/>
    <property type="project" value="TreeGrafter"/>
</dbReference>
<dbReference type="Proteomes" id="UP000293291">
    <property type="component" value="Unassembled WGS sequence"/>
</dbReference>
<dbReference type="InterPro" id="IPR015422">
    <property type="entry name" value="PyrdxlP-dep_Trfase_small"/>
</dbReference>
<evidence type="ECO:0000313" key="5">
    <source>
        <dbReference type="EMBL" id="RYC00688.1"/>
    </source>
</evidence>
<dbReference type="GO" id="GO:0000271">
    <property type="term" value="P:polysaccharide biosynthetic process"/>
    <property type="evidence" value="ECO:0007669"/>
    <property type="project" value="TreeGrafter"/>
</dbReference>
<comment type="cofactor">
    <cofactor evidence="1">
        <name>pyridoxal 5'-phosphate</name>
        <dbReference type="ChEBI" id="CHEBI:597326"/>
    </cofactor>
</comment>
<dbReference type="AlphaFoldDB" id="A0A4Q2SA76"/>
<keyword evidence="5" id="KW-0808">Transferase</keyword>
<dbReference type="InterPro" id="IPR015421">
    <property type="entry name" value="PyrdxlP-dep_Trfase_major"/>
</dbReference>
<sequence length="381" mass="40307">MTVDVETQPRILLSPPDVGELEQEYVMRAMRSGWVAPAGPDLDAFEAEVASRVGVPHAVGLSSGTAALHLALVSWGVGPGDVVPVSTFTFAATVNAIRYVGAEPFFVDCDDTGNMSAELLEQALASLRADGRSVPVVVPVDLFGRAADYSSLVPIAAAAGAKVLSDAAEALGATHNGSPAGSFGDAAVLSFNGNKIMTTSGGGMLLTHDRALADHVRKLSTQAREPVPHYEHTEVGYNYRLSNILAAMGRAQLVRLDDMLARRREWRERYRALFADQPAVSILGGADDAGDNCWLTPIVVDPDVSAWAAGDLGAALDRANVETRPVWKPMHLQPVSEGLRGALDGTSERIFERGLTLPAGSVLSDSEFERIERAILGVTAA</sequence>
<dbReference type="CDD" id="cd00616">
    <property type="entry name" value="AHBA_syn"/>
    <property type="match status" value="1"/>
</dbReference>
<dbReference type="Gene3D" id="3.40.640.10">
    <property type="entry name" value="Type I PLP-dependent aspartate aminotransferase-like (Major domain)"/>
    <property type="match status" value="1"/>
</dbReference>
<dbReference type="Gene3D" id="3.90.1150.10">
    <property type="entry name" value="Aspartate Aminotransferase, domain 1"/>
    <property type="match status" value="1"/>
</dbReference>
<evidence type="ECO:0000256" key="3">
    <source>
        <dbReference type="PIRSR" id="PIRSR000390-2"/>
    </source>
</evidence>
<keyword evidence="6" id="KW-1185">Reference proteome</keyword>
<dbReference type="SUPFAM" id="SSF53383">
    <property type="entry name" value="PLP-dependent transferases"/>
    <property type="match status" value="1"/>
</dbReference>
<dbReference type="PANTHER" id="PTHR30244:SF34">
    <property type="entry name" value="DTDP-4-AMINO-4,6-DIDEOXYGALACTOSE TRANSAMINASE"/>
    <property type="match status" value="1"/>
</dbReference>
<proteinExistence type="inferred from homology"/>
<dbReference type="OrthoDB" id="9804264at2"/>
<accession>A0A4Q2SA76</accession>
<evidence type="ECO:0000256" key="1">
    <source>
        <dbReference type="ARBA" id="ARBA00001933"/>
    </source>
</evidence>
<dbReference type="InterPro" id="IPR015424">
    <property type="entry name" value="PyrdxlP-dep_Trfase"/>
</dbReference>
<dbReference type="PANTHER" id="PTHR30244">
    <property type="entry name" value="TRANSAMINASE"/>
    <property type="match status" value="1"/>
</dbReference>
<dbReference type="PIRSF" id="PIRSF000390">
    <property type="entry name" value="PLP_StrS"/>
    <property type="match status" value="1"/>
</dbReference>
<feature type="modified residue" description="N6-(pyridoxal phosphate)lysine" evidence="3">
    <location>
        <position position="195"/>
    </location>
</feature>
<evidence type="ECO:0000313" key="6">
    <source>
        <dbReference type="Proteomes" id="UP000293291"/>
    </source>
</evidence>
<dbReference type="EMBL" id="SDWU01000014">
    <property type="protein sequence ID" value="RYC00688.1"/>
    <property type="molecule type" value="Genomic_DNA"/>
</dbReference>
<keyword evidence="3 4" id="KW-0663">Pyridoxal phosphate</keyword>
<reference evidence="5 6" key="1">
    <citation type="submission" date="2019-01" db="EMBL/GenBank/DDBJ databases">
        <title>Novel species of Nocardioides.</title>
        <authorList>
            <person name="Liu Q."/>
            <person name="Xin Y.-H."/>
        </authorList>
    </citation>
    <scope>NUCLEOTIDE SEQUENCE [LARGE SCALE GENOMIC DNA]</scope>
    <source>
        <strain evidence="5 6">CGMCC 4.6875</strain>
    </source>
</reference>
<gene>
    <name evidence="5" type="ORF">EUA07_13405</name>
</gene>
<comment type="similarity">
    <text evidence="4">Belongs to the DegT/DnrJ/EryC1 family.</text>
</comment>
<protein>
    <submittedName>
        <fullName evidence="5">Aminotransferase class I/II-fold pyridoxal phosphate-dependent enzyme</fullName>
    </submittedName>
</protein>
<comment type="caution">
    <text evidence="5">The sequence shown here is derived from an EMBL/GenBank/DDBJ whole genome shotgun (WGS) entry which is preliminary data.</text>
</comment>
<evidence type="ECO:0000256" key="2">
    <source>
        <dbReference type="PIRSR" id="PIRSR000390-1"/>
    </source>
</evidence>
<name>A0A4Q2SA76_9ACTN</name>
<organism evidence="5 6">
    <name type="scientific">Nocardioides ganghwensis</name>
    <dbReference type="NCBI Taxonomy" id="252230"/>
    <lineage>
        <taxon>Bacteria</taxon>
        <taxon>Bacillati</taxon>
        <taxon>Actinomycetota</taxon>
        <taxon>Actinomycetes</taxon>
        <taxon>Propionibacteriales</taxon>
        <taxon>Nocardioidaceae</taxon>
        <taxon>Nocardioides</taxon>
    </lineage>
</organism>
<dbReference type="GO" id="GO:0008483">
    <property type="term" value="F:transaminase activity"/>
    <property type="evidence" value="ECO:0007669"/>
    <property type="project" value="UniProtKB-KW"/>
</dbReference>
<keyword evidence="5" id="KW-0032">Aminotransferase</keyword>
<feature type="active site" description="Proton acceptor" evidence="2">
    <location>
        <position position="195"/>
    </location>
</feature>
<dbReference type="Pfam" id="PF01041">
    <property type="entry name" value="DegT_DnrJ_EryC1"/>
    <property type="match status" value="1"/>
</dbReference>
<evidence type="ECO:0000256" key="4">
    <source>
        <dbReference type="RuleBase" id="RU004508"/>
    </source>
</evidence>
<dbReference type="RefSeq" id="WP_129455683.1">
    <property type="nucleotide sequence ID" value="NZ_JACXYX010000015.1"/>
</dbReference>
<dbReference type="InterPro" id="IPR000653">
    <property type="entry name" value="DegT/StrS_aminotransferase"/>
</dbReference>